<protein>
    <submittedName>
        <fullName evidence="2">Uncharacterized protein</fullName>
    </submittedName>
</protein>
<feature type="region of interest" description="Disordered" evidence="1">
    <location>
        <begin position="1"/>
        <end position="23"/>
    </location>
</feature>
<name>A0A9Q9AQF4_9PEZI</name>
<feature type="region of interest" description="Disordered" evidence="1">
    <location>
        <begin position="41"/>
        <end position="70"/>
    </location>
</feature>
<gene>
    <name evidence="2" type="ORF">Slin15195_G022450</name>
</gene>
<sequence>MAKKITSKAISESPDPEPAAPYGYTAAGNVRKVLLKSQAQAPVPKKVTRPKKKVPSKIVTKSPTPSTEEREELDKKTYFKIWSIKQHLKVRAKALLAEDESVIEGQGLEAITEYIDDVVENLNKVVPRVPTGDSTSPLSSPPQL</sequence>
<reference evidence="2" key="1">
    <citation type="submission" date="2022-06" db="EMBL/GenBank/DDBJ databases">
        <title>Complete genome sequences of two strains of the flax pathogen Septoria linicola.</title>
        <authorList>
            <person name="Lapalu N."/>
            <person name="Simon A."/>
            <person name="Demenou B."/>
            <person name="Paumier D."/>
            <person name="Guillot M.-P."/>
            <person name="Gout L."/>
            <person name="Valade R."/>
        </authorList>
    </citation>
    <scope>NUCLEOTIDE SEQUENCE</scope>
    <source>
        <strain evidence="2">SE15195</strain>
    </source>
</reference>
<feature type="compositionally biased region" description="Basic residues" evidence="1">
    <location>
        <begin position="46"/>
        <end position="55"/>
    </location>
</feature>
<evidence type="ECO:0000313" key="3">
    <source>
        <dbReference type="Proteomes" id="UP001056384"/>
    </source>
</evidence>
<accession>A0A9Q9AQF4</accession>
<evidence type="ECO:0000256" key="1">
    <source>
        <dbReference type="SAM" id="MobiDB-lite"/>
    </source>
</evidence>
<keyword evidence="3" id="KW-1185">Reference proteome</keyword>
<organism evidence="2 3">
    <name type="scientific">Septoria linicola</name>
    <dbReference type="NCBI Taxonomy" id="215465"/>
    <lineage>
        <taxon>Eukaryota</taxon>
        <taxon>Fungi</taxon>
        <taxon>Dikarya</taxon>
        <taxon>Ascomycota</taxon>
        <taxon>Pezizomycotina</taxon>
        <taxon>Dothideomycetes</taxon>
        <taxon>Dothideomycetidae</taxon>
        <taxon>Mycosphaerellales</taxon>
        <taxon>Mycosphaerellaceae</taxon>
        <taxon>Septoria</taxon>
    </lineage>
</organism>
<evidence type="ECO:0000313" key="2">
    <source>
        <dbReference type="EMBL" id="USW48926.1"/>
    </source>
</evidence>
<dbReference type="EMBL" id="CP099419">
    <property type="protein sequence ID" value="USW48926.1"/>
    <property type="molecule type" value="Genomic_DNA"/>
</dbReference>
<dbReference type="AlphaFoldDB" id="A0A9Q9AQF4"/>
<dbReference type="Proteomes" id="UP001056384">
    <property type="component" value="Chromosome 2"/>
</dbReference>
<proteinExistence type="predicted"/>